<accession>A0A0R0CEG3</accession>
<evidence type="ECO:0000313" key="1">
    <source>
        <dbReference type="EMBL" id="KRG64574.1"/>
    </source>
</evidence>
<comment type="caution">
    <text evidence="1">The sequence shown here is derived from an EMBL/GenBank/DDBJ whole genome shotgun (WGS) entry which is preliminary data.</text>
</comment>
<dbReference type="Proteomes" id="UP000050864">
    <property type="component" value="Unassembled WGS sequence"/>
</dbReference>
<keyword evidence="2" id="KW-1185">Reference proteome</keyword>
<proteinExistence type="predicted"/>
<dbReference type="OrthoDB" id="8905727at2"/>
<protein>
    <submittedName>
        <fullName evidence="1">Uncharacterized protein</fullName>
    </submittedName>
</protein>
<sequence>MRVDSTHFPLVRLDHAPENADNTETVLADMSALLAREQPFVYIASGGFDQGEPDIDERRLVASWMKANKPAIVKLIKAHLHITANDEEQRNAEAFSRFFENFWGYPMLIVSNTAEAEAKASELLR</sequence>
<gene>
    <name evidence="1" type="ORF">ABB26_08220</name>
</gene>
<dbReference type="RefSeq" id="WP_057633173.1">
    <property type="nucleotide sequence ID" value="NZ_LDJI01000013.1"/>
</dbReference>
<organism evidence="1 2">
    <name type="scientific">Stenotrophomonas humi</name>
    <dbReference type="NCBI Taxonomy" id="405444"/>
    <lineage>
        <taxon>Bacteria</taxon>
        <taxon>Pseudomonadati</taxon>
        <taxon>Pseudomonadota</taxon>
        <taxon>Gammaproteobacteria</taxon>
        <taxon>Lysobacterales</taxon>
        <taxon>Lysobacteraceae</taxon>
        <taxon>Stenotrophomonas</taxon>
    </lineage>
</organism>
<dbReference type="EMBL" id="LDJI01000013">
    <property type="protein sequence ID" value="KRG64574.1"/>
    <property type="molecule type" value="Genomic_DNA"/>
</dbReference>
<evidence type="ECO:0000313" key="2">
    <source>
        <dbReference type="Proteomes" id="UP000050864"/>
    </source>
</evidence>
<name>A0A0R0CEG3_9GAMM</name>
<dbReference type="PATRIC" id="fig|405444.3.peg.643"/>
<reference evidence="1 2" key="1">
    <citation type="submission" date="2015-05" db="EMBL/GenBank/DDBJ databases">
        <title>Genome sequencing and analysis of members of genus Stenotrophomonas.</title>
        <authorList>
            <person name="Patil P.P."/>
            <person name="Midha S."/>
            <person name="Patil P.B."/>
        </authorList>
    </citation>
    <scope>NUCLEOTIDE SEQUENCE [LARGE SCALE GENOMIC DNA]</scope>
    <source>
        <strain evidence="1 2">DSM 18929</strain>
    </source>
</reference>
<dbReference type="AlphaFoldDB" id="A0A0R0CEG3"/>